<reference evidence="1" key="1">
    <citation type="submission" date="2012-06" db="EMBL/GenBank/DDBJ databases">
        <title>A novel metagenomic alpha-L-rhamnosidase with high activity on rutin.</title>
        <authorList>
            <person name="Rabausch U."/>
            <person name="Streit W.R."/>
        </authorList>
    </citation>
    <scope>NUCLEOTIDE SEQUENCE</scope>
</reference>
<proteinExistence type="predicted"/>
<name>R9QZL6_9BACT</name>
<dbReference type="AlphaFoldDB" id="R9QZL6"/>
<accession>R9QZL6</accession>
<protein>
    <submittedName>
        <fullName evidence="1">Uncharacterized protein</fullName>
    </submittedName>
</protein>
<organism evidence="1">
    <name type="scientific">uncultured bacterium pUR16A2</name>
    <dbReference type="NCBI Taxonomy" id="1204710"/>
    <lineage>
        <taxon>Bacteria</taxon>
        <taxon>environmental samples</taxon>
    </lineage>
</organism>
<dbReference type="PROSITE" id="PS51257">
    <property type="entry name" value="PROKAR_LIPOPROTEIN"/>
    <property type="match status" value="1"/>
</dbReference>
<evidence type="ECO:0000313" key="1">
    <source>
        <dbReference type="EMBL" id="AGH13522.1"/>
    </source>
</evidence>
<dbReference type="EMBL" id="JX188020">
    <property type="protein sequence ID" value="AGH13522.1"/>
    <property type="molecule type" value="Genomic_DNA"/>
</dbReference>
<sequence length="399" mass="44490">MKTRSIEAFLLILSFVSCEVISPEIPGTVEEEPVVSLIEVAQILSAIPIGEEQMSEVFSAVTSSSGNGYDEEYTMKDLFSTPGAGVGDDELGTKAPEFSNPMKGLIEGYLIEKFTTKSGKADIDAVQRYIDDLASSDVQIYWPFSEDWDRETMPVITFDPRSSAENNIGYMVVEQEDGTRVIEEMIVNEEVAKNRPVWVVNRNDDSGHKSLDMLRKENPDWGLGGDILVKSGSDFSTKSGADDYKMLVLKEFCALRNFDSWFGGASEFFVKCGAVEGFTASTEAEMRLYSPSVTDFMIVVKRRDIKKSIPFNAVLIADLSDQLEKFAFLVTEDDGGTVTSWKTTAVVKVNSKSYGIELEIPYRDRDDIVWRGTLPINYFEKYSGQVGHFGDVDLVFEIM</sequence>